<organism evidence="1 2">
    <name type="scientific">Nepenthes gracilis</name>
    <name type="common">Slender pitcher plant</name>
    <dbReference type="NCBI Taxonomy" id="150966"/>
    <lineage>
        <taxon>Eukaryota</taxon>
        <taxon>Viridiplantae</taxon>
        <taxon>Streptophyta</taxon>
        <taxon>Embryophyta</taxon>
        <taxon>Tracheophyta</taxon>
        <taxon>Spermatophyta</taxon>
        <taxon>Magnoliopsida</taxon>
        <taxon>eudicotyledons</taxon>
        <taxon>Gunneridae</taxon>
        <taxon>Pentapetalae</taxon>
        <taxon>Caryophyllales</taxon>
        <taxon>Nepenthaceae</taxon>
        <taxon>Nepenthes</taxon>
    </lineage>
</organism>
<reference evidence="1" key="1">
    <citation type="submission" date="2023-05" db="EMBL/GenBank/DDBJ databases">
        <title>Nepenthes gracilis genome sequencing.</title>
        <authorList>
            <person name="Fukushima K."/>
        </authorList>
    </citation>
    <scope>NUCLEOTIDE SEQUENCE</scope>
    <source>
        <strain evidence="1">SING2019-196</strain>
    </source>
</reference>
<accession>A0AAD3TMY3</accession>
<proteinExistence type="predicted"/>
<dbReference type="Proteomes" id="UP001279734">
    <property type="component" value="Unassembled WGS sequence"/>
</dbReference>
<evidence type="ECO:0000313" key="2">
    <source>
        <dbReference type="Proteomes" id="UP001279734"/>
    </source>
</evidence>
<comment type="caution">
    <text evidence="1">The sequence shown here is derived from an EMBL/GenBank/DDBJ whole genome shotgun (WGS) entry which is preliminary data.</text>
</comment>
<keyword evidence="2" id="KW-1185">Reference proteome</keyword>
<protein>
    <submittedName>
        <fullName evidence="1">Uncharacterized protein</fullName>
    </submittedName>
</protein>
<evidence type="ECO:0000313" key="1">
    <source>
        <dbReference type="EMBL" id="GMH32164.1"/>
    </source>
</evidence>
<gene>
    <name evidence="1" type="ORF">Nepgr_034008</name>
</gene>
<sequence length="162" mass="17727">MSPLVNDDPSLQVYNAWPAPRNGRSLKARALLWPRTVGLPSPNGSLLTVLEVSPCFGCLLSRITAANSSSFGTSPSGRRVFWNVVDFHGVDRACARFVLRRRETLGRRGEGCKVGKVALPHAKILDPLSSALSSETATWGRMYPISWILVGNSTDRQSFSKE</sequence>
<dbReference type="AlphaFoldDB" id="A0AAD3TMY3"/>
<dbReference type="EMBL" id="BSYO01000161">
    <property type="protein sequence ID" value="GMH32164.1"/>
    <property type="molecule type" value="Genomic_DNA"/>
</dbReference>
<name>A0AAD3TMY3_NEPGR</name>